<dbReference type="EMBL" id="JAAMPI010000635">
    <property type="protein sequence ID" value="KAF4629731.1"/>
    <property type="molecule type" value="Genomic_DNA"/>
</dbReference>
<dbReference type="InterPro" id="IPR001466">
    <property type="entry name" value="Beta-lactam-related"/>
</dbReference>
<dbReference type="Proteomes" id="UP000566819">
    <property type="component" value="Unassembled WGS sequence"/>
</dbReference>
<sequence length="389" mass="42832">MTSAINSLLEDAVSSGLYLGLSFIVVDKDGNRIYSGTHGRRSFNSDEPMSLSTGGWLASMTKLMTSTAAMLAVQQGLVGLDDDVATILPELREKEIWVSFDEETKVPTTEPIQGKITLRQLLSHSSGCVYPFLSPVLQKWATENNWSSEHISGDFKVDWDYPLGYQPGTSWRYGQGVDWAGKVVEKISGKSLEEYMQEYMWGPLGMKNTTFHPEKRELLPLLDMGIRTECGDKRIIPAGSHIYPIPTVNEAGGAGIFSNADDYAKLLEALLSNDGTLLKAEIIEEFVRPQLNEAGKAGLLEEREKWVLPEIPKDIPVDHALGGLVTAADVPGGRPKGAMTWDGYSNSNWLLDRTNGVALVLVTQVVPGDPSTKALWKQLESEVYEVLRN</sequence>
<dbReference type="OrthoDB" id="428260at2759"/>
<evidence type="ECO:0000313" key="4">
    <source>
        <dbReference type="EMBL" id="KAF4629731.1"/>
    </source>
</evidence>
<feature type="domain" description="Beta-lactamase-related" evidence="3">
    <location>
        <begin position="9"/>
        <end position="377"/>
    </location>
</feature>
<comment type="caution">
    <text evidence="4">The sequence shown here is derived from an EMBL/GenBank/DDBJ whole genome shotgun (WGS) entry which is preliminary data.</text>
</comment>
<organism evidence="4 5">
    <name type="scientific">Cudoniella acicularis</name>
    <dbReference type="NCBI Taxonomy" id="354080"/>
    <lineage>
        <taxon>Eukaryota</taxon>
        <taxon>Fungi</taxon>
        <taxon>Dikarya</taxon>
        <taxon>Ascomycota</taxon>
        <taxon>Pezizomycotina</taxon>
        <taxon>Leotiomycetes</taxon>
        <taxon>Helotiales</taxon>
        <taxon>Tricladiaceae</taxon>
        <taxon>Cudoniella</taxon>
    </lineage>
</organism>
<gene>
    <name evidence="4" type="ORF">G7Y89_g8411</name>
</gene>
<dbReference type="SUPFAM" id="SSF56601">
    <property type="entry name" value="beta-lactamase/transpeptidase-like"/>
    <property type="match status" value="1"/>
</dbReference>
<evidence type="ECO:0000256" key="2">
    <source>
        <dbReference type="ARBA" id="ARBA00022801"/>
    </source>
</evidence>
<dbReference type="Gene3D" id="3.40.710.10">
    <property type="entry name" value="DD-peptidase/beta-lactamase superfamily"/>
    <property type="match status" value="1"/>
</dbReference>
<dbReference type="PANTHER" id="PTHR43283:SF17">
    <property type="entry name" value="(LOVD), PUTATIVE (AFU_ORTHOLOGUE AFUA_5G00920)-RELATED"/>
    <property type="match status" value="1"/>
</dbReference>
<dbReference type="GO" id="GO:0016787">
    <property type="term" value="F:hydrolase activity"/>
    <property type="evidence" value="ECO:0007669"/>
    <property type="project" value="UniProtKB-KW"/>
</dbReference>
<accession>A0A8H4RI75</accession>
<dbReference type="InterPro" id="IPR050789">
    <property type="entry name" value="Diverse_Enzym_Activities"/>
</dbReference>
<dbReference type="AlphaFoldDB" id="A0A8H4RI75"/>
<evidence type="ECO:0000313" key="5">
    <source>
        <dbReference type="Proteomes" id="UP000566819"/>
    </source>
</evidence>
<evidence type="ECO:0000256" key="1">
    <source>
        <dbReference type="ARBA" id="ARBA00009009"/>
    </source>
</evidence>
<comment type="similarity">
    <text evidence="1">Belongs to the class-A beta-lactamase family.</text>
</comment>
<dbReference type="PANTHER" id="PTHR43283">
    <property type="entry name" value="BETA-LACTAMASE-RELATED"/>
    <property type="match status" value="1"/>
</dbReference>
<name>A0A8H4RI75_9HELO</name>
<protein>
    <recommendedName>
        <fullName evidence="3">Beta-lactamase-related domain-containing protein</fullName>
    </recommendedName>
</protein>
<proteinExistence type="inferred from homology"/>
<reference evidence="4 5" key="1">
    <citation type="submission" date="2020-03" db="EMBL/GenBank/DDBJ databases">
        <title>Draft Genome Sequence of Cudoniella acicularis.</title>
        <authorList>
            <person name="Buettner E."/>
            <person name="Kellner H."/>
        </authorList>
    </citation>
    <scope>NUCLEOTIDE SEQUENCE [LARGE SCALE GENOMIC DNA]</scope>
    <source>
        <strain evidence="4 5">DSM 108380</strain>
    </source>
</reference>
<dbReference type="InterPro" id="IPR012338">
    <property type="entry name" value="Beta-lactam/transpept-like"/>
</dbReference>
<dbReference type="Pfam" id="PF00144">
    <property type="entry name" value="Beta-lactamase"/>
    <property type="match status" value="1"/>
</dbReference>
<keyword evidence="5" id="KW-1185">Reference proteome</keyword>
<evidence type="ECO:0000259" key="3">
    <source>
        <dbReference type="Pfam" id="PF00144"/>
    </source>
</evidence>
<keyword evidence="2" id="KW-0378">Hydrolase</keyword>